<gene>
    <name evidence="1" type="ORF">LMG28140_05311</name>
</gene>
<evidence type="ECO:0000313" key="1">
    <source>
        <dbReference type="EMBL" id="CAD6553512.1"/>
    </source>
</evidence>
<accession>A0ABM8P1R5</accession>
<sequence>MRENDNAATQGALPINDTRWFGFPLEARYASGVASAAGLHVAIEGALIAFPATVDEQIWIARIHGATPASADTPRSFITWTGTEAQFRASEYFTGPFPRKRRWSCPEGLRGHLWRTGADEFSYVIESVSTSGRSRPPVKQVARALACESYRAFRERLLSSPLSSE</sequence>
<protein>
    <submittedName>
        <fullName evidence="1">Uncharacterized protein</fullName>
    </submittedName>
</protein>
<name>A0ABM8P1R5_9BURK</name>
<keyword evidence="2" id="KW-1185">Reference proteome</keyword>
<dbReference type="RefSeq" id="WP_201645225.1">
    <property type="nucleotide sequence ID" value="NZ_CAJHCP010000013.1"/>
</dbReference>
<evidence type="ECO:0000313" key="2">
    <source>
        <dbReference type="Proteomes" id="UP000598032"/>
    </source>
</evidence>
<proteinExistence type="predicted"/>
<dbReference type="Proteomes" id="UP000598032">
    <property type="component" value="Unassembled WGS sequence"/>
</dbReference>
<dbReference type="EMBL" id="CAJHCP010000013">
    <property type="protein sequence ID" value="CAD6553512.1"/>
    <property type="molecule type" value="Genomic_DNA"/>
</dbReference>
<reference evidence="1 2" key="1">
    <citation type="submission" date="2020-10" db="EMBL/GenBank/DDBJ databases">
        <authorList>
            <person name="Peeters C."/>
        </authorList>
    </citation>
    <scope>NUCLEOTIDE SEQUENCE [LARGE SCALE GENOMIC DNA]</scope>
    <source>
        <strain evidence="1 2">LMG 28140</strain>
    </source>
</reference>
<comment type="caution">
    <text evidence="1">The sequence shown here is derived from an EMBL/GenBank/DDBJ whole genome shotgun (WGS) entry which is preliminary data.</text>
</comment>
<organism evidence="1 2">
    <name type="scientific">Paraburkholderia metrosideri</name>
    <dbReference type="NCBI Taxonomy" id="580937"/>
    <lineage>
        <taxon>Bacteria</taxon>
        <taxon>Pseudomonadati</taxon>
        <taxon>Pseudomonadota</taxon>
        <taxon>Betaproteobacteria</taxon>
        <taxon>Burkholderiales</taxon>
        <taxon>Burkholderiaceae</taxon>
        <taxon>Paraburkholderia</taxon>
    </lineage>
</organism>